<protein>
    <submittedName>
        <fullName evidence="8">Sigma-70 family RNA polymerase sigma factor</fullName>
    </submittedName>
</protein>
<dbReference type="PANTHER" id="PTHR43133:SF8">
    <property type="entry name" value="RNA POLYMERASE SIGMA FACTOR HI_1459-RELATED"/>
    <property type="match status" value="1"/>
</dbReference>
<keyword evidence="4" id="KW-0238">DNA-binding</keyword>
<organism evidence="8 9">
    <name type="scientific">Anaerosphaera multitolerans</name>
    <dbReference type="NCBI Taxonomy" id="2487351"/>
    <lineage>
        <taxon>Bacteria</taxon>
        <taxon>Bacillati</taxon>
        <taxon>Bacillota</taxon>
        <taxon>Tissierellia</taxon>
        <taxon>Tissierellales</taxon>
        <taxon>Peptoniphilaceae</taxon>
        <taxon>Anaerosphaera</taxon>
    </lineage>
</organism>
<evidence type="ECO:0000259" key="7">
    <source>
        <dbReference type="Pfam" id="PF04545"/>
    </source>
</evidence>
<dbReference type="InterPro" id="IPR013324">
    <property type="entry name" value="RNA_pol_sigma_r3/r4-like"/>
</dbReference>
<dbReference type="Pfam" id="PF04545">
    <property type="entry name" value="Sigma70_r4"/>
    <property type="match status" value="1"/>
</dbReference>
<evidence type="ECO:0000313" key="8">
    <source>
        <dbReference type="EMBL" id="RVU54733.1"/>
    </source>
</evidence>
<dbReference type="InterPro" id="IPR007627">
    <property type="entry name" value="RNA_pol_sigma70_r2"/>
</dbReference>
<dbReference type="AlphaFoldDB" id="A0A437S6S4"/>
<sequence>MKVNELTGRGDDLIEEISESLNLSKSYVTQKDFEFIYDKFFNRVFKFVSYRVSNNEDSKDITSEIFQKIYRSLNGFDPNKSKLEVWIFAIARNTIVDYYRRNSKHKIISMDKFKDFFASENYVEDNLEKAEEYDYLRGEIKKLNSKEQLVLSYKFGAELSNTDIAELTGLSSSNVAVILHRSIQKLRERMEAYYE</sequence>
<keyword evidence="9" id="KW-1185">Reference proteome</keyword>
<proteinExistence type="inferred from homology"/>
<dbReference type="GO" id="GO:0003677">
    <property type="term" value="F:DNA binding"/>
    <property type="evidence" value="ECO:0007669"/>
    <property type="project" value="UniProtKB-KW"/>
</dbReference>
<keyword evidence="2" id="KW-0805">Transcription regulation</keyword>
<dbReference type="EMBL" id="RLIH01000007">
    <property type="protein sequence ID" value="RVU54733.1"/>
    <property type="molecule type" value="Genomic_DNA"/>
</dbReference>
<dbReference type="CDD" id="cd06171">
    <property type="entry name" value="Sigma70_r4"/>
    <property type="match status" value="1"/>
</dbReference>
<evidence type="ECO:0000256" key="2">
    <source>
        <dbReference type="ARBA" id="ARBA00023015"/>
    </source>
</evidence>
<reference evidence="8 9" key="1">
    <citation type="submission" date="2018-11" db="EMBL/GenBank/DDBJ databases">
        <title>Genome sequencing and assembly of Anaerosphaera sp. nov., GS7-6-2.</title>
        <authorList>
            <person name="Rettenmaier R."/>
            <person name="Liebl W."/>
            <person name="Zverlov V."/>
        </authorList>
    </citation>
    <scope>NUCLEOTIDE SEQUENCE [LARGE SCALE GENOMIC DNA]</scope>
    <source>
        <strain evidence="8 9">GS7-6-2</strain>
    </source>
</reference>
<name>A0A437S6S4_9FIRM</name>
<dbReference type="Pfam" id="PF04542">
    <property type="entry name" value="Sigma70_r2"/>
    <property type="match status" value="1"/>
</dbReference>
<dbReference type="InterPro" id="IPR007630">
    <property type="entry name" value="RNA_pol_sigma70_r4"/>
</dbReference>
<dbReference type="RefSeq" id="WP_127724599.1">
    <property type="nucleotide sequence ID" value="NZ_RLIH01000007.1"/>
</dbReference>
<dbReference type="PANTHER" id="PTHR43133">
    <property type="entry name" value="RNA POLYMERASE ECF-TYPE SIGMA FACTO"/>
    <property type="match status" value="1"/>
</dbReference>
<dbReference type="InterPro" id="IPR013325">
    <property type="entry name" value="RNA_pol_sigma_r2"/>
</dbReference>
<dbReference type="Gene3D" id="1.10.1740.10">
    <property type="match status" value="1"/>
</dbReference>
<dbReference type="GO" id="GO:0016987">
    <property type="term" value="F:sigma factor activity"/>
    <property type="evidence" value="ECO:0007669"/>
    <property type="project" value="UniProtKB-KW"/>
</dbReference>
<feature type="domain" description="RNA polymerase sigma-70 region 4" evidence="7">
    <location>
        <begin position="140"/>
        <end position="188"/>
    </location>
</feature>
<feature type="domain" description="RNA polymerase sigma-70 region 2" evidence="6">
    <location>
        <begin position="37"/>
        <end position="104"/>
    </location>
</feature>
<keyword evidence="3" id="KW-0731">Sigma factor</keyword>
<dbReference type="SUPFAM" id="SSF88946">
    <property type="entry name" value="Sigma2 domain of RNA polymerase sigma factors"/>
    <property type="match status" value="1"/>
</dbReference>
<dbReference type="Proteomes" id="UP000288812">
    <property type="component" value="Unassembled WGS sequence"/>
</dbReference>
<dbReference type="InterPro" id="IPR036388">
    <property type="entry name" value="WH-like_DNA-bd_sf"/>
</dbReference>
<evidence type="ECO:0000256" key="3">
    <source>
        <dbReference type="ARBA" id="ARBA00023082"/>
    </source>
</evidence>
<evidence type="ECO:0000313" key="9">
    <source>
        <dbReference type="Proteomes" id="UP000288812"/>
    </source>
</evidence>
<dbReference type="GO" id="GO:0006352">
    <property type="term" value="P:DNA-templated transcription initiation"/>
    <property type="evidence" value="ECO:0007669"/>
    <property type="project" value="InterPro"/>
</dbReference>
<comment type="caution">
    <text evidence="8">The sequence shown here is derived from an EMBL/GenBank/DDBJ whole genome shotgun (WGS) entry which is preliminary data.</text>
</comment>
<evidence type="ECO:0000259" key="6">
    <source>
        <dbReference type="Pfam" id="PF04542"/>
    </source>
</evidence>
<dbReference type="OrthoDB" id="9784984at2"/>
<dbReference type="InterPro" id="IPR014284">
    <property type="entry name" value="RNA_pol_sigma-70_dom"/>
</dbReference>
<dbReference type="Gene3D" id="1.10.10.10">
    <property type="entry name" value="Winged helix-like DNA-binding domain superfamily/Winged helix DNA-binding domain"/>
    <property type="match status" value="1"/>
</dbReference>
<keyword evidence="5" id="KW-0804">Transcription</keyword>
<evidence type="ECO:0000256" key="4">
    <source>
        <dbReference type="ARBA" id="ARBA00023125"/>
    </source>
</evidence>
<dbReference type="InterPro" id="IPR039425">
    <property type="entry name" value="RNA_pol_sigma-70-like"/>
</dbReference>
<gene>
    <name evidence="8" type="ORF">EF514_06410</name>
</gene>
<dbReference type="NCBIfam" id="TIGR02937">
    <property type="entry name" value="sigma70-ECF"/>
    <property type="match status" value="1"/>
</dbReference>
<evidence type="ECO:0000256" key="1">
    <source>
        <dbReference type="ARBA" id="ARBA00010641"/>
    </source>
</evidence>
<dbReference type="SUPFAM" id="SSF88659">
    <property type="entry name" value="Sigma3 and sigma4 domains of RNA polymerase sigma factors"/>
    <property type="match status" value="1"/>
</dbReference>
<evidence type="ECO:0000256" key="5">
    <source>
        <dbReference type="ARBA" id="ARBA00023163"/>
    </source>
</evidence>
<accession>A0A437S6S4</accession>
<comment type="similarity">
    <text evidence="1">Belongs to the sigma-70 factor family. ECF subfamily.</text>
</comment>